<proteinExistence type="predicted"/>
<evidence type="ECO:0008006" key="2">
    <source>
        <dbReference type="Google" id="ProtNLM"/>
    </source>
</evidence>
<gene>
    <name evidence="1" type="ORF">EVA_20269</name>
</gene>
<dbReference type="EMBL" id="AMCI01008052">
    <property type="protein sequence ID" value="EJW91625.1"/>
    <property type="molecule type" value="Genomic_DNA"/>
</dbReference>
<sequence>MFLPEAFRLHHRIGLCFLFALELELFVGDGVEIELAVFCGTLHLEFLEEVDDFQLHQHIVLHQHLFAGRKFLKLLNNSHPFHKVDIRTCRDTNVRFLHSIGGIGKDIQGSGKTEVLGIVRCEVHTDTLVVVDHQGILDEIAVEIDGRTTGNRTGKRILQKAYLIFVDVDICEAVLQHCSHNISGIEQVVEPRRALTQDQSLVAFRTFAVDIAAHRLVDRNRQNQLAGFIAHFDMLFQEGKFLELTFFKDLVGHFIESKYQLAVFVDAAIIMLLKILLFLGCNDLSHEFDGWIVLSRILATLNLDHRFLKRNVAQFQFHLNFTRSADLDRLGFIADGGNTQFPRLIRQGKYSIHIGLRTTSLFVNYVDERQLLPGLGIHNDTDDRLSHYR</sequence>
<evidence type="ECO:0000313" key="1">
    <source>
        <dbReference type="EMBL" id="EJW91625.1"/>
    </source>
</evidence>
<comment type="caution">
    <text evidence="1">The sequence shown here is derived from an EMBL/GenBank/DDBJ whole genome shotgun (WGS) entry which is preliminary data.</text>
</comment>
<name>J9BVQ4_9ZZZZ</name>
<organism evidence="1">
    <name type="scientific">gut metagenome</name>
    <dbReference type="NCBI Taxonomy" id="749906"/>
    <lineage>
        <taxon>unclassified sequences</taxon>
        <taxon>metagenomes</taxon>
        <taxon>organismal metagenomes</taxon>
    </lineage>
</organism>
<dbReference type="AlphaFoldDB" id="J9BVQ4"/>
<reference evidence="1" key="1">
    <citation type="journal article" date="2012" name="PLoS ONE">
        <title>Gene sets for utilization of primary and secondary nutrition supplies in the distal gut of endangered iberian lynx.</title>
        <authorList>
            <person name="Alcaide M."/>
            <person name="Messina E."/>
            <person name="Richter M."/>
            <person name="Bargiela R."/>
            <person name="Peplies J."/>
            <person name="Huws S.A."/>
            <person name="Newbold C.J."/>
            <person name="Golyshin P.N."/>
            <person name="Simon M.A."/>
            <person name="Lopez G."/>
            <person name="Yakimov M.M."/>
            <person name="Ferrer M."/>
        </authorList>
    </citation>
    <scope>NUCLEOTIDE SEQUENCE</scope>
</reference>
<protein>
    <recommendedName>
        <fullName evidence="2">NAD-specific glutamate dehydrogenase</fullName>
    </recommendedName>
</protein>
<accession>J9BVQ4</accession>